<dbReference type="Proteomes" id="UP001432322">
    <property type="component" value="Unassembled WGS sequence"/>
</dbReference>
<keyword evidence="3" id="KW-1185">Reference proteome</keyword>
<sequence length="70" mass="8521">IENDNQEIDLHGGDEEAAEREENNDEDDGADEELRERQHLDEQISFRQRDFHLKMEEMRKRFNHQIRQGK</sequence>
<feature type="region of interest" description="Disordered" evidence="1">
    <location>
        <begin position="1"/>
        <end position="43"/>
    </location>
</feature>
<organism evidence="2 3">
    <name type="scientific">Pristionchus fissidentatus</name>
    <dbReference type="NCBI Taxonomy" id="1538716"/>
    <lineage>
        <taxon>Eukaryota</taxon>
        <taxon>Metazoa</taxon>
        <taxon>Ecdysozoa</taxon>
        <taxon>Nematoda</taxon>
        <taxon>Chromadorea</taxon>
        <taxon>Rhabditida</taxon>
        <taxon>Rhabditina</taxon>
        <taxon>Diplogasteromorpha</taxon>
        <taxon>Diplogasteroidea</taxon>
        <taxon>Neodiplogasteridae</taxon>
        <taxon>Pristionchus</taxon>
    </lineage>
</organism>
<feature type="non-terminal residue" evidence="2">
    <location>
        <position position="1"/>
    </location>
</feature>
<feature type="non-terminal residue" evidence="2">
    <location>
        <position position="70"/>
    </location>
</feature>
<comment type="caution">
    <text evidence="2">The sequence shown here is derived from an EMBL/GenBank/DDBJ whole genome shotgun (WGS) entry which is preliminary data.</text>
</comment>
<dbReference type="AlphaFoldDB" id="A0AAV5W524"/>
<evidence type="ECO:0000256" key="1">
    <source>
        <dbReference type="SAM" id="MobiDB-lite"/>
    </source>
</evidence>
<gene>
    <name evidence="2" type="ORF">PFISCL1PPCAC_18583</name>
</gene>
<reference evidence="2" key="1">
    <citation type="submission" date="2023-10" db="EMBL/GenBank/DDBJ databases">
        <title>Genome assembly of Pristionchus species.</title>
        <authorList>
            <person name="Yoshida K."/>
            <person name="Sommer R.J."/>
        </authorList>
    </citation>
    <scope>NUCLEOTIDE SEQUENCE</scope>
    <source>
        <strain evidence="2">RS5133</strain>
    </source>
</reference>
<feature type="compositionally biased region" description="Acidic residues" evidence="1">
    <location>
        <begin position="15"/>
        <end position="31"/>
    </location>
</feature>
<name>A0AAV5W524_9BILA</name>
<dbReference type="EMBL" id="BTSY01000005">
    <property type="protein sequence ID" value="GMT27286.1"/>
    <property type="molecule type" value="Genomic_DNA"/>
</dbReference>
<evidence type="ECO:0000313" key="2">
    <source>
        <dbReference type="EMBL" id="GMT27286.1"/>
    </source>
</evidence>
<protein>
    <submittedName>
        <fullName evidence="2">Uncharacterized protein</fullName>
    </submittedName>
</protein>
<feature type="compositionally biased region" description="Basic and acidic residues" evidence="1">
    <location>
        <begin position="32"/>
        <end position="43"/>
    </location>
</feature>
<proteinExistence type="predicted"/>
<evidence type="ECO:0000313" key="3">
    <source>
        <dbReference type="Proteomes" id="UP001432322"/>
    </source>
</evidence>
<accession>A0AAV5W524</accession>